<dbReference type="GeneID" id="64819719"/>
<evidence type="ECO:0000313" key="14">
    <source>
        <dbReference type="Proteomes" id="UP000681041"/>
    </source>
</evidence>
<evidence type="ECO:0000256" key="4">
    <source>
        <dbReference type="ARBA" id="ARBA00022723"/>
    </source>
</evidence>
<dbReference type="FunFam" id="2.70.150.10:FF:000002">
    <property type="entry name" value="Copper-transporting ATPase 1, putative"/>
    <property type="match status" value="1"/>
</dbReference>
<evidence type="ECO:0000256" key="9">
    <source>
        <dbReference type="ARBA" id="ARBA00023136"/>
    </source>
</evidence>
<dbReference type="SFLD" id="SFLDS00003">
    <property type="entry name" value="Haloacid_Dehalogenase"/>
    <property type="match status" value="1"/>
</dbReference>
<keyword evidence="3 11" id="KW-0812">Transmembrane</keyword>
<feature type="transmembrane region" description="Helical" evidence="11">
    <location>
        <begin position="71"/>
        <end position="93"/>
    </location>
</feature>
<dbReference type="Gene3D" id="3.40.50.1000">
    <property type="entry name" value="HAD superfamily/HAD-like"/>
    <property type="match status" value="1"/>
</dbReference>
<dbReference type="GO" id="GO:0043682">
    <property type="term" value="F:P-type divalent copper transporter activity"/>
    <property type="evidence" value="ECO:0007669"/>
    <property type="project" value="TreeGrafter"/>
</dbReference>
<feature type="transmembrane region" description="Helical" evidence="11">
    <location>
        <begin position="164"/>
        <end position="181"/>
    </location>
</feature>
<name>A0A8T8K4M5_9EURY</name>
<dbReference type="GO" id="GO:0016887">
    <property type="term" value="F:ATP hydrolysis activity"/>
    <property type="evidence" value="ECO:0007669"/>
    <property type="project" value="InterPro"/>
</dbReference>
<dbReference type="Gene3D" id="2.70.150.10">
    <property type="entry name" value="Calcium-transporting ATPase, cytoplasmic transduction domain A"/>
    <property type="match status" value="1"/>
</dbReference>
<evidence type="ECO:0000256" key="10">
    <source>
        <dbReference type="SAM" id="MobiDB-lite"/>
    </source>
</evidence>
<dbReference type="PRINTS" id="PR00120">
    <property type="entry name" value="HATPASE"/>
</dbReference>
<dbReference type="EMBL" id="CP058560">
    <property type="protein sequence ID" value="QUH22832.1"/>
    <property type="molecule type" value="Genomic_DNA"/>
</dbReference>
<sequence>MKSEKNEPEKPPEKHHTPHPNEKDHTHHSIKEKKHKESHHNHSVNHVSSQEPVSPHSSHHGHMMEDYKKRFVVSVILTFPVFLLSPMIQEAIGIGDFISFPGDEYVFFILASLVFVYGGYPFIKGFIKESKNKRPGMMTLIAVAIIVSYTYSTAVIFGLQGMDLFPELVILIDIMLLGHWIEMRSIQGASKALEKLAKLLPKKAHLITEEGKIKNVPLESLQINDKIVVKPGEKIPADGKIIAGKSFVNEALLTGESTPLDKTVGDEVIGGSINGEGSIDIQIEKTGKDSFLSQVIDLVNQAQERKSHTQDLTDRAGLWLTIIALGSGAITIMVWFGIFNMNLAFSLERTVTVMVTACPHALGLAIPLVIAVSTSISAKNGFLIKNRSNFEDSKDIDAVIFDKTGTLTRGELGVSDIYSLNSEYDEGDLLKYAASLESKSEHPIAQGIVSAVEETFKVEEFESHPGKGISGIVDSKKIEVVSPGFIKERGIDPEDEKVLNLFSQGKTVVFILIDEELAGCIALADVIREESPETIKQLQNKGIKCIMLTGDTEGVARWVSDELKLDEYFFQVLPKEKAEKVKEIQDRGFKVAMTGDGVNDAPALAQADVGIAIGAGTDVAMETADIILVRSNPLDVVALLELSSATYRKMWENLLWASGYNAFAIPLAAGVLYYQGIILSPAMGAILMSLSTVIVALNAQLFKFNPPQLRKGNKK</sequence>
<dbReference type="InterPro" id="IPR036412">
    <property type="entry name" value="HAD-like_sf"/>
</dbReference>
<evidence type="ECO:0000256" key="3">
    <source>
        <dbReference type="ARBA" id="ARBA00022692"/>
    </source>
</evidence>
<keyword evidence="5" id="KW-0547">Nucleotide-binding</keyword>
<proteinExistence type="inferred from homology"/>
<feature type="compositionally biased region" description="Basic and acidic residues" evidence="10">
    <location>
        <begin position="1"/>
        <end position="29"/>
    </location>
</feature>
<dbReference type="NCBIfam" id="TIGR01511">
    <property type="entry name" value="ATPase-IB1_Cu"/>
    <property type="match status" value="1"/>
</dbReference>
<dbReference type="NCBIfam" id="TIGR01525">
    <property type="entry name" value="ATPase-IB_hvy"/>
    <property type="match status" value="1"/>
</dbReference>
<evidence type="ECO:0000256" key="8">
    <source>
        <dbReference type="ARBA" id="ARBA00022989"/>
    </source>
</evidence>
<dbReference type="RefSeq" id="WP_211533778.1">
    <property type="nucleotide sequence ID" value="NZ_CP058560.1"/>
</dbReference>
<feature type="transmembrane region" description="Helical" evidence="11">
    <location>
        <begin position="682"/>
        <end position="702"/>
    </location>
</feature>
<dbReference type="SFLD" id="SFLDF00027">
    <property type="entry name" value="p-type_atpase"/>
    <property type="match status" value="1"/>
</dbReference>
<evidence type="ECO:0000256" key="7">
    <source>
        <dbReference type="ARBA" id="ARBA00022967"/>
    </source>
</evidence>
<dbReference type="GO" id="GO:0005507">
    <property type="term" value="F:copper ion binding"/>
    <property type="evidence" value="ECO:0007669"/>
    <property type="project" value="TreeGrafter"/>
</dbReference>
<keyword evidence="6" id="KW-0067">ATP-binding</keyword>
<dbReference type="SFLD" id="SFLDG00002">
    <property type="entry name" value="C1.7:_P-type_atpase_like"/>
    <property type="match status" value="1"/>
</dbReference>
<dbReference type="Gene3D" id="3.40.1110.10">
    <property type="entry name" value="Calcium-transporting ATPase, cytoplasmic domain N"/>
    <property type="match status" value="1"/>
</dbReference>
<evidence type="ECO:0000256" key="2">
    <source>
        <dbReference type="ARBA" id="ARBA00006024"/>
    </source>
</evidence>
<dbReference type="GO" id="GO:0012505">
    <property type="term" value="C:endomembrane system"/>
    <property type="evidence" value="ECO:0007669"/>
    <property type="project" value="UniProtKB-SubCell"/>
</dbReference>
<gene>
    <name evidence="13" type="ORF">HYG87_03100</name>
</gene>
<dbReference type="SUPFAM" id="SSF81653">
    <property type="entry name" value="Calcium ATPase, transduction domain A"/>
    <property type="match status" value="1"/>
</dbReference>
<protein>
    <submittedName>
        <fullName evidence="13">Heavy metal translocating P-type ATPase</fullName>
    </submittedName>
</protein>
<dbReference type="InterPro" id="IPR027256">
    <property type="entry name" value="P-typ_ATPase_IB"/>
</dbReference>
<dbReference type="SUPFAM" id="SSF81665">
    <property type="entry name" value="Calcium ATPase, transmembrane domain M"/>
    <property type="match status" value="1"/>
</dbReference>
<accession>A0A8T8K4M5</accession>
<evidence type="ECO:0000256" key="1">
    <source>
        <dbReference type="ARBA" id="ARBA00004127"/>
    </source>
</evidence>
<keyword evidence="8 11" id="KW-1133">Transmembrane helix</keyword>
<dbReference type="GO" id="GO:0016020">
    <property type="term" value="C:membrane"/>
    <property type="evidence" value="ECO:0007669"/>
    <property type="project" value="InterPro"/>
</dbReference>
<dbReference type="KEGG" id="meme:HYG87_03100"/>
<evidence type="ECO:0000256" key="6">
    <source>
        <dbReference type="ARBA" id="ARBA00022840"/>
    </source>
</evidence>
<dbReference type="InterPro" id="IPR008250">
    <property type="entry name" value="ATPase_P-typ_transduc_dom_A_sf"/>
</dbReference>
<feature type="transmembrane region" description="Helical" evidence="11">
    <location>
        <begin position="351"/>
        <end position="378"/>
    </location>
</feature>
<dbReference type="InterPro" id="IPR023298">
    <property type="entry name" value="ATPase_P-typ_TM_dom_sf"/>
</dbReference>
<feature type="region of interest" description="Disordered" evidence="10">
    <location>
        <begin position="1"/>
        <end position="61"/>
    </location>
</feature>
<dbReference type="Proteomes" id="UP000681041">
    <property type="component" value="Chromosome"/>
</dbReference>
<dbReference type="PRINTS" id="PR00119">
    <property type="entry name" value="CATATPASE"/>
</dbReference>
<comment type="subcellular location">
    <subcellularLocation>
        <location evidence="1">Endomembrane system</location>
        <topology evidence="1">Multi-pass membrane protein</topology>
    </subcellularLocation>
</comment>
<dbReference type="PANTHER" id="PTHR43520">
    <property type="entry name" value="ATP7, ISOFORM B"/>
    <property type="match status" value="1"/>
</dbReference>
<feature type="transmembrane region" description="Helical" evidence="11">
    <location>
        <begin position="135"/>
        <end position="158"/>
    </location>
</feature>
<dbReference type="InterPro" id="IPR001757">
    <property type="entry name" value="P_typ_ATPase"/>
</dbReference>
<organism evidence="13 14">
    <name type="scientific">Methanobacterium alkalithermotolerans</name>
    <dbReference type="NCBI Taxonomy" id="2731220"/>
    <lineage>
        <taxon>Archaea</taxon>
        <taxon>Methanobacteriati</taxon>
        <taxon>Methanobacteriota</taxon>
        <taxon>Methanomada group</taxon>
        <taxon>Methanobacteria</taxon>
        <taxon>Methanobacteriales</taxon>
        <taxon>Methanobacteriaceae</taxon>
        <taxon>Methanobacterium</taxon>
    </lineage>
</organism>
<evidence type="ECO:0000313" key="13">
    <source>
        <dbReference type="EMBL" id="QUH22832.1"/>
    </source>
</evidence>
<dbReference type="InterPro" id="IPR023214">
    <property type="entry name" value="HAD_sf"/>
</dbReference>
<dbReference type="NCBIfam" id="TIGR01494">
    <property type="entry name" value="ATPase_P-type"/>
    <property type="match status" value="1"/>
</dbReference>
<dbReference type="InterPro" id="IPR023299">
    <property type="entry name" value="ATPase_P-typ_cyto_dom_N"/>
</dbReference>
<dbReference type="AlphaFoldDB" id="A0A8T8K4M5"/>
<dbReference type="InterPro" id="IPR044492">
    <property type="entry name" value="P_typ_ATPase_HD_dom"/>
</dbReference>
<evidence type="ECO:0000256" key="11">
    <source>
        <dbReference type="SAM" id="Phobius"/>
    </source>
</evidence>
<reference evidence="13" key="1">
    <citation type="submission" date="2020-07" db="EMBL/GenBank/DDBJ databases">
        <title>Methanobacterium. sp. MethCan genome.</title>
        <authorList>
            <person name="Postec A."/>
            <person name="Quemeneur M."/>
        </authorList>
    </citation>
    <scope>NUCLEOTIDE SEQUENCE</scope>
    <source>
        <strain evidence="13">MethCAN</strain>
    </source>
</reference>
<keyword evidence="9 11" id="KW-0472">Membrane</keyword>
<keyword evidence="4" id="KW-0479">Metal-binding</keyword>
<dbReference type="PROSITE" id="PS00154">
    <property type="entry name" value="ATPASE_E1_E2"/>
    <property type="match status" value="1"/>
</dbReference>
<dbReference type="GO" id="GO:0055070">
    <property type="term" value="P:copper ion homeostasis"/>
    <property type="evidence" value="ECO:0007669"/>
    <property type="project" value="TreeGrafter"/>
</dbReference>
<dbReference type="InterPro" id="IPR018303">
    <property type="entry name" value="ATPase_P-typ_P_site"/>
</dbReference>
<dbReference type="InterPro" id="IPR059000">
    <property type="entry name" value="ATPase_P-type_domA"/>
</dbReference>
<evidence type="ECO:0000259" key="12">
    <source>
        <dbReference type="Pfam" id="PF00122"/>
    </source>
</evidence>
<evidence type="ECO:0000256" key="5">
    <source>
        <dbReference type="ARBA" id="ARBA00022741"/>
    </source>
</evidence>
<dbReference type="PANTHER" id="PTHR43520:SF8">
    <property type="entry name" value="P-TYPE CU(+) TRANSPORTER"/>
    <property type="match status" value="1"/>
</dbReference>
<dbReference type="SUPFAM" id="SSF56784">
    <property type="entry name" value="HAD-like"/>
    <property type="match status" value="1"/>
</dbReference>
<dbReference type="GO" id="GO:0005524">
    <property type="term" value="F:ATP binding"/>
    <property type="evidence" value="ECO:0007669"/>
    <property type="project" value="UniProtKB-KW"/>
</dbReference>
<comment type="similarity">
    <text evidence="2">Belongs to the cation transport ATPase (P-type) (TC 3.A.3) family. Type IB subfamily.</text>
</comment>
<dbReference type="Pfam" id="PF00122">
    <property type="entry name" value="E1-E2_ATPase"/>
    <property type="match status" value="1"/>
</dbReference>
<keyword evidence="14" id="KW-1185">Reference proteome</keyword>
<feature type="domain" description="P-type ATPase A" evidence="12">
    <location>
        <begin position="199"/>
        <end position="299"/>
    </location>
</feature>
<feature type="transmembrane region" description="Helical" evidence="11">
    <location>
        <begin position="105"/>
        <end position="123"/>
    </location>
</feature>
<feature type="compositionally biased region" description="Basic residues" evidence="10">
    <location>
        <begin position="30"/>
        <end position="43"/>
    </location>
</feature>
<dbReference type="OrthoDB" id="8588at2157"/>
<feature type="transmembrane region" description="Helical" evidence="11">
    <location>
        <begin position="654"/>
        <end position="676"/>
    </location>
</feature>
<dbReference type="Pfam" id="PF00702">
    <property type="entry name" value="Hydrolase"/>
    <property type="match status" value="1"/>
</dbReference>
<feature type="transmembrane region" description="Helical" evidence="11">
    <location>
        <begin position="316"/>
        <end position="339"/>
    </location>
</feature>
<keyword evidence="7" id="KW-1278">Translocase</keyword>